<dbReference type="KEGG" id="snan:I6N98_00885"/>
<dbReference type="InterPro" id="IPR012910">
    <property type="entry name" value="Plug_dom"/>
</dbReference>
<evidence type="ECO:0000256" key="1">
    <source>
        <dbReference type="ARBA" id="ARBA00004571"/>
    </source>
</evidence>
<feature type="compositionally biased region" description="Basic and acidic residues" evidence="13">
    <location>
        <begin position="229"/>
        <end position="243"/>
    </location>
</feature>
<dbReference type="Gene3D" id="2.40.170.20">
    <property type="entry name" value="TonB-dependent receptor, beta-barrel domain"/>
    <property type="match status" value="1"/>
</dbReference>
<comment type="similarity">
    <text evidence="11 12">Belongs to the TonB-dependent receptor family.</text>
</comment>
<keyword evidence="17" id="KW-1185">Reference proteome</keyword>
<evidence type="ECO:0000256" key="2">
    <source>
        <dbReference type="ARBA" id="ARBA00022448"/>
    </source>
</evidence>
<evidence type="ECO:0000256" key="6">
    <source>
        <dbReference type="ARBA" id="ARBA00023004"/>
    </source>
</evidence>
<dbReference type="InterPro" id="IPR036942">
    <property type="entry name" value="Beta-barrel_TonB_sf"/>
</dbReference>
<feature type="domain" description="TonB-dependent receptor plug" evidence="15">
    <location>
        <begin position="48"/>
        <end position="155"/>
    </location>
</feature>
<dbReference type="SUPFAM" id="SSF56935">
    <property type="entry name" value="Porins"/>
    <property type="match status" value="1"/>
</dbReference>
<feature type="region of interest" description="Disordered" evidence="13">
    <location>
        <begin position="217"/>
        <end position="243"/>
    </location>
</feature>
<evidence type="ECO:0000256" key="10">
    <source>
        <dbReference type="ARBA" id="ARBA00023237"/>
    </source>
</evidence>
<evidence type="ECO:0000256" key="11">
    <source>
        <dbReference type="PROSITE-ProRule" id="PRU01360"/>
    </source>
</evidence>
<evidence type="ECO:0000259" key="14">
    <source>
        <dbReference type="Pfam" id="PF00593"/>
    </source>
</evidence>
<evidence type="ECO:0000256" key="9">
    <source>
        <dbReference type="ARBA" id="ARBA00023136"/>
    </source>
</evidence>
<keyword evidence="2 11" id="KW-0813">Transport</keyword>
<evidence type="ECO:0000256" key="12">
    <source>
        <dbReference type="RuleBase" id="RU003357"/>
    </source>
</evidence>
<evidence type="ECO:0000259" key="15">
    <source>
        <dbReference type="Pfam" id="PF07715"/>
    </source>
</evidence>
<dbReference type="GO" id="GO:0006826">
    <property type="term" value="P:iron ion transport"/>
    <property type="evidence" value="ECO:0007669"/>
    <property type="project" value="UniProtKB-KW"/>
</dbReference>
<keyword evidence="7" id="KW-0406">Ion transport</keyword>
<organism evidence="16 17">
    <name type="scientific">Spongiibacter nanhainus</name>
    <dbReference type="NCBI Taxonomy" id="2794344"/>
    <lineage>
        <taxon>Bacteria</taxon>
        <taxon>Pseudomonadati</taxon>
        <taxon>Pseudomonadota</taxon>
        <taxon>Gammaproteobacteria</taxon>
        <taxon>Cellvibrionales</taxon>
        <taxon>Spongiibacteraceae</taxon>
        <taxon>Spongiibacter</taxon>
    </lineage>
</organism>
<protein>
    <submittedName>
        <fullName evidence="16">TonB-dependent receptor</fullName>
    </submittedName>
</protein>
<sequence length="756" mass="83772">MANSVSVRVVCAAALMGEMLLSPVNVYAQGKAMLEEVVVTARKREESLQDVPLSVTAYSADSLDAAGYSDVASVANSTPNMEMQSLGPLATFTYIRGIGTRRFDSGVDQSVGTFVDGLYRGRTYTTNTDLLMIERVEVLKGPQGTLYGKNTIGGAISLTTKTPELTQWQGQLRYEPGFYEDSSDTFHSQSLYISGPIVDDKLAVAAIIAARESDGYQDVLDEEPPGGNLRRDVRGGDEDSESGKIKVQWLPTDSLELTLSANKSDIDSTGDVFKANDGGDSTRRPFLINPLLPNRPIVNDPRVSVSNNPDQFSRVAVTTYYGSIKWTNDLATLRWIGGREKAEFGSENDYDGTGYDIAVNDNVEKARQQSHEIRLEISSDKWDLLLGAYYNTEDVRRKEALEIGQDSLIAPLNLGQRLVADFDSKFSVESRAIFGQFSWQLSDDIDVTLGLRNSVDSKEADVTSVNNFVLPKIALTGVLEEYSINLDDEWESTDTLLSVSWQAFEDGMVYATYSTGYKSGGFQWIAMTEDNAREIIEPEYVDNYEVGAKSTWLDRRLRANLAVFRMDYRDLQVLTYNSDGLIPVSVSENAAESRINGVELDAVGLLSSRWMLTFSFAYLDAVYEDYIQEPGDPSTQRSGNQMPRAPSSTASLGVVYTTDVASGVLNAGLRVSWKDSFYWEPDNNNPKRGHEEPELTLLEANIGYEVGNVSLNLWGKNLTNEVYRTLIVDAGVDVQYFDFFAPPRSIGLQLQYNWQP</sequence>
<reference evidence="16 17" key="1">
    <citation type="submission" date="2020-12" db="EMBL/GenBank/DDBJ databases">
        <authorList>
            <person name="Shan Y."/>
        </authorList>
    </citation>
    <scope>NUCLEOTIDE SEQUENCE [LARGE SCALE GENOMIC DNA]</scope>
    <source>
        <strain evidence="17">csc3.9</strain>
    </source>
</reference>
<dbReference type="InterPro" id="IPR000531">
    <property type="entry name" value="Beta-barrel_TonB"/>
</dbReference>
<evidence type="ECO:0000256" key="4">
    <source>
        <dbReference type="ARBA" id="ARBA00022496"/>
    </source>
</evidence>
<dbReference type="AlphaFoldDB" id="A0A7T4R1A3"/>
<evidence type="ECO:0000313" key="17">
    <source>
        <dbReference type="Proteomes" id="UP000596063"/>
    </source>
</evidence>
<name>A0A7T4R1A3_9GAMM</name>
<evidence type="ECO:0000256" key="5">
    <source>
        <dbReference type="ARBA" id="ARBA00022692"/>
    </source>
</evidence>
<keyword evidence="3 11" id="KW-1134">Transmembrane beta strand</keyword>
<dbReference type="InterPro" id="IPR039426">
    <property type="entry name" value="TonB-dep_rcpt-like"/>
</dbReference>
<dbReference type="Pfam" id="PF00593">
    <property type="entry name" value="TonB_dep_Rec_b-barrel"/>
    <property type="match status" value="1"/>
</dbReference>
<evidence type="ECO:0000256" key="13">
    <source>
        <dbReference type="SAM" id="MobiDB-lite"/>
    </source>
</evidence>
<evidence type="ECO:0000256" key="7">
    <source>
        <dbReference type="ARBA" id="ARBA00023065"/>
    </source>
</evidence>
<dbReference type="EMBL" id="CP066167">
    <property type="protein sequence ID" value="QQD18464.1"/>
    <property type="molecule type" value="Genomic_DNA"/>
</dbReference>
<keyword evidence="6" id="KW-0408">Iron</keyword>
<dbReference type="PANTHER" id="PTHR32552">
    <property type="entry name" value="FERRICHROME IRON RECEPTOR-RELATED"/>
    <property type="match status" value="1"/>
</dbReference>
<evidence type="ECO:0000256" key="8">
    <source>
        <dbReference type="ARBA" id="ARBA00023077"/>
    </source>
</evidence>
<keyword evidence="16" id="KW-0675">Receptor</keyword>
<evidence type="ECO:0000256" key="3">
    <source>
        <dbReference type="ARBA" id="ARBA00022452"/>
    </source>
</evidence>
<evidence type="ECO:0000313" key="16">
    <source>
        <dbReference type="EMBL" id="QQD18464.1"/>
    </source>
</evidence>
<dbReference type="CDD" id="cd01347">
    <property type="entry name" value="ligand_gated_channel"/>
    <property type="match status" value="1"/>
</dbReference>
<dbReference type="PANTHER" id="PTHR32552:SF81">
    <property type="entry name" value="TONB-DEPENDENT OUTER MEMBRANE RECEPTOR"/>
    <property type="match status" value="1"/>
</dbReference>
<comment type="subcellular location">
    <subcellularLocation>
        <location evidence="1 11">Cell outer membrane</location>
        <topology evidence="1 11">Multi-pass membrane protein</topology>
    </subcellularLocation>
</comment>
<feature type="domain" description="TonB-dependent receptor-like beta-barrel" evidence="14">
    <location>
        <begin position="290"/>
        <end position="718"/>
    </location>
</feature>
<dbReference type="Proteomes" id="UP000596063">
    <property type="component" value="Chromosome"/>
</dbReference>
<dbReference type="GO" id="GO:0009279">
    <property type="term" value="C:cell outer membrane"/>
    <property type="evidence" value="ECO:0007669"/>
    <property type="project" value="UniProtKB-SubCell"/>
</dbReference>
<keyword evidence="5 11" id="KW-0812">Transmembrane</keyword>
<dbReference type="PROSITE" id="PS52016">
    <property type="entry name" value="TONB_DEPENDENT_REC_3"/>
    <property type="match status" value="1"/>
</dbReference>
<keyword evidence="10 11" id="KW-0998">Cell outer membrane</keyword>
<keyword evidence="4" id="KW-0410">Iron transport</keyword>
<keyword evidence="9 11" id="KW-0472">Membrane</keyword>
<gene>
    <name evidence="16" type="ORF">I6N98_00885</name>
</gene>
<proteinExistence type="inferred from homology"/>
<dbReference type="Pfam" id="PF07715">
    <property type="entry name" value="Plug"/>
    <property type="match status" value="1"/>
</dbReference>
<keyword evidence="8 12" id="KW-0798">TonB box</keyword>
<accession>A0A7T4R1A3</accession>
<dbReference type="RefSeq" id="WP_198569955.1">
    <property type="nucleotide sequence ID" value="NZ_CP066167.1"/>
</dbReference>